<keyword evidence="1" id="KW-0472">Membrane</keyword>
<dbReference type="CDD" id="cd00077">
    <property type="entry name" value="HDc"/>
    <property type="match status" value="2"/>
</dbReference>
<dbReference type="Gene3D" id="6.10.340.10">
    <property type="match status" value="1"/>
</dbReference>
<dbReference type="AlphaFoldDB" id="A0A0X1L0Y4"/>
<dbReference type="InterPro" id="IPR003607">
    <property type="entry name" value="HD/PDEase_dom"/>
</dbReference>
<reference evidence="3" key="2">
    <citation type="submission" date="2008-07" db="EMBL/GenBank/DDBJ databases">
        <authorList>
            <consortium name="Broad Institute Genome Sequencing Platform"/>
            <person name="Colwell R."/>
            <person name="Grim C.J."/>
            <person name="Young S."/>
            <person name="Jaffe D."/>
            <person name="Gnerre S."/>
            <person name="Berlin A."/>
            <person name="Heiman D."/>
            <person name="Hepburn T."/>
            <person name="Shea T."/>
            <person name="Sykes S."/>
            <person name="Alvarado L."/>
            <person name="Kodira C."/>
            <person name="Heidelberg J."/>
            <person name="Lander E."/>
            <person name="Galagan J."/>
            <person name="Nusbaum C."/>
            <person name="Birren B."/>
        </authorList>
    </citation>
    <scope>NUCLEOTIDE SEQUENCE [LARGE SCALE GENOMIC DNA]</scope>
    <source>
        <strain evidence="3">MO10</strain>
    </source>
</reference>
<reference evidence="3" key="1">
    <citation type="submission" date="2005-09" db="EMBL/GenBank/DDBJ databases">
        <title>Annotation of Vibrio cholerae MO10.</title>
        <authorList>
            <person name="Colwell R."/>
            <person name="Grim C.J."/>
            <person name="Young S."/>
            <person name="Jaffe D."/>
            <person name="Gnerre S."/>
            <person name="Berlin A."/>
            <person name="Heiman D."/>
            <person name="Hepburn T."/>
            <person name="Shea T."/>
            <person name="Sykes S."/>
            <person name="Yandava C."/>
            <person name="Alvarado L."/>
            <person name="Kodira C."/>
            <person name="Borodovsky M."/>
            <person name="Heidelberg J."/>
            <person name="Lander E."/>
            <person name="Galagan J."/>
            <person name="Nusbaum C."/>
            <person name="Birren B."/>
        </authorList>
    </citation>
    <scope>NUCLEOTIDE SEQUENCE [LARGE SCALE GENOMIC DNA]</scope>
    <source>
        <strain evidence="3">MO10</strain>
    </source>
</reference>
<name>A0A0X1L0Y4_VIBCO</name>
<dbReference type="PANTHER" id="PTHR45228:SF5">
    <property type="entry name" value="CYCLIC DI-GMP PHOSPHODIESTERASE VC_1348-RELATED"/>
    <property type="match status" value="1"/>
</dbReference>
<dbReference type="Pfam" id="PF13487">
    <property type="entry name" value="HD_5"/>
    <property type="match status" value="1"/>
</dbReference>
<organism evidence="3">
    <name type="scientific">Vibrio cholerae (strain MO10)</name>
    <dbReference type="NCBI Taxonomy" id="345072"/>
    <lineage>
        <taxon>Bacteria</taxon>
        <taxon>Pseudomonadati</taxon>
        <taxon>Pseudomonadota</taxon>
        <taxon>Gammaproteobacteria</taxon>
        <taxon>Vibrionales</taxon>
        <taxon>Vibrionaceae</taxon>
        <taxon>Vibrio</taxon>
    </lineage>
</organism>
<dbReference type="PROSITE" id="PS51832">
    <property type="entry name" value="HD_GYP"/>
    <property type="match status" value="2"/>
</dbReference>
<feature type="domain" description="HD-GYP" evidence="2">
    <location>
        <begin position="585"/>
        <end position="671"/>
    </location>
</feature>
<dbReference type="InterPro" id="IPR052020">
    <property type="entry name" value="Cyclic_di-GMP/3'3'-cGAMP_PDE"/>
</dbReference>
<feature type="domain" description="HD-GYP" evidence="2">
    <location>
        <begin position="733"/>
        <end position="956"/>
    </location>
</feature>
<keyword evidence="1" id="KW-0812">Transmembrane</keyword>
<dbReference type="PANTHER" id="PTHR45228">
    <property type="entry name" value="CYCLIC DI-GMP PHOSPHODIESTERASE TM_0186-RELATED"/>
    <property type="match status" value="1"/>
</dbReference>
<feature type="transmembrane region" description="Helical" evidence="1">
    <location>
        <begin position="29"/>
        <end position="52"/>
    </location>
</feature>
<dbReference type="GO" id="GO:0008081">
    <property type="term" value="F:phosphoric diester hydrolase activity"/>
    <property type="evidence" value="ECO:0007669"/>
    <property type="project" value="UniProtKB-ARBA"/>
</dbReference>
<evidence type="ECO:0000256" key="1">
    <source>
        <dbReference type="SAM" id="Phobius"/>
    </source>
</evidence>
<dbReference type="Gene3D" id="3.30.450.40">
    <property type="match status" value="1"/>
</dbReference>
<proteinExistence type="predicted"/>
<dbReference type="Proteomes" id="UP000004687">
    <property type="component" value="Unassembled WGS sequence"/>
</dbReference>
<evidence type="ECO:0000259" key="2">
    <source>
        <dbReference type="PROSITE" id="PS51832"/>
    </source>
</evidence>
<dbReference type="Gene3D" id="3.30.450.20">
    <property type="entry name" value="PAS domain"/>
    <property type="match status" value="2"/>
</dbReference>
<dbReference type="Gene3D" id="1.10.3210.10">
    <property type="entry name" value="Hypothetical protein af1432"/>
    <property type="match status" value="2"/>
</dbReference>
<dbReference type="SUPFAM" id="SSF55781">
    <property type="entry name" value="GAF domain-like"/>
    <property type="match status" value="1"/>
</dbReference>
<dbReference type="InterPro" id="IPR037522">
    <property type="entry name" value="HD_GYP_dom"/>
</dbReference>
<dbReference type="InterPro" id="IPR029016">
    <property type="entry name" value="GAF-like_dom_sf"/>
</dbReference>
<gene>
    <name evidence="3" type="ORF">VchoM_02206</name>
</gene>
<dbReference type="HOGENOM" id="CLU_010403_1_0_6"/>
<keyword evidence="1" id="KW-1133">Transmembrane helix</keyword>
<protein>
    <submittedName>
        <fullName evidence="3">Chemotactic transducer-related protein</fullName>
    </submittedName>
</protein>
<accession>A0A0X1L0Y4</accession>
<dbReference type="SUPFAM" id="SSF109604">
    <property type="entry name" value="HD-domain/PDEase-like"/>
    <property type="match status" value="2"/>
</dbReference>
<evidence type="ECO:0000313" key="3">
    <source>
        <dbReference type="EMBL" id="EET24179.1"/>
    </source>
</evidence>
<dbReference type="SMART" id="SM00471">
    <property type="entry name" value="HDc"/>
    <property type="match status" value="1"/>
</dbReference>
<dbReference type="EMBL" id="DS990137">
    <property type="protein sequence ID" value="EET24179.1"/>
    <property type="molecule type" value="Genomic_DNA"/>
</dbReference>
<sequence>MQPSQDEQYLSVLFGLGNIMKKRRYSLSIHISSLFFILILFIGSVLIAISYYSSQQLLAGSARTLAHENSKKLETVFTQNVAPILTSLDFLATSRFIEHTEPPLQDQRWLTSVLRAFEQSSNLNSLYFANETGQFFMFRPLLSRADRVMFAAPDDAVLWMNYSHIDGTNDIYFLNQEMKLVGQYKEVAHFFDPRVRPWYLNAANDGVIRITEPYLFFTLQTYGLTLSRRSFSGKQVVGADLTLKALSSELSKLGFSDHSQLILLDQQLRPLAEHNSGLNLRSDPEQIKQSLLNTDTPFASVMSRITSQAQYDTPHSQGQDWVTTLTPVKLNQQLHLFLAQATPKDELLADLITLRNRQITSAIVLLLFCFPVVIWVAKRLSSPLHNLIQLTDNIARFNFKKTRYPQTMITEAANLSQSIQLMEHALHDLLRLLRETTNNQDFAQLARTIAHQSYAITKAETILLYVYDQENNQFSVAANHAIIPFKIDINQLLSSSAWLLAELRKGETIHLNRKDNILRTYLDQLYNSDLYFFPLLNRERQLVGIVCLGYERTIENVQADKHAFLRELLSFAEIAKDNIDKIQQQKEMLKAFVELIASAIDTKSPYTGGHCQRVPELTRLLAEAAAKDKRYFAEFTMSSEQWEELTLAAWLHDCGKVTTPEFVVDKATKLETIYDRIHEVRMRFELLKMQAERDYWQSCAQGGDPKQAEQALKALHQQLDDEFAFVAQCNLGSEGMSDEDIKRLEQIAQRQWQRTLDDQIGISWVEKSRAAAPAPLPVWEPLLADKSVHQIPWPQGKTPQETWQEAFCLTPPALQYNRGELHNLKVKRGTLTAEDRFMINDHIIQTILMLQRLPYPKHLQGVPEIAGGHHERMDGKGYPRGIEASQLSVPARIMAIADVFEALTSNDRPYKKAKSLQECIAIMTDMATSGHIDPKLYLLFLQHNLHQTYAEQFLSVEQYQNSVVDTQEHIQKVLAYLREDY</sequence>